<comment type="caution">
    <text evidence="6">The sequence shown here is derived from an EMBL/GenBank/DDBJ whole genome shotgun (WGS) entry which is preliminary data.</text>
</comment>
<evidence type="ECO:0000313" key="7">
    <source>
        <dbReference type="Proteomes" id="UP001501508"/>
    </source>
</evidence>
<keyword evidence="2" id="KW-0560">Oxidoreductase</keyword>
<dbReference type="InterPro" id="IPR002347">
    <property type="entry name" value="SDR_fam"/>
</dbReference>
<protein>
    <submittedName>
        <fullName evidence="6">SDR family NAD(P)-dependent oxidoreductase</fullName>
    </submittedName>
</protein>
<feature type="region of interest" description="Disordered" evidence="4">
    <location>
        <begin position="299"/>
        <end position="343"/>
    </location>
</feature>
<gene>
    <name evidence="6" type="ORF">GCM10023091_14100</name>
</gene>
<comment type="similarity">
    <text evidence="1 3">Belongs to the short-chain dehydrogenases/reductases (SDR) family.</text>
</comment>
<feature type="domain" description="Ketoreductase" evidence="5">
    <location>
        <begin position="36"/>
        <end position="228"/>
    </location>
</feature>
<reference evidence="7" key="1">
    <citation type="journal article" date="2019" name="Int. J. Syst. Evol. Microbiol.">
        <title>The Global Catalogue of Microorganisms (GCM) 10K type strain sequencing project: providing services to taxonomists for standard genome sequencing and annotation.</title>
        <authorList>
            <consortium name="The Broad Institute Genomics Platform"/>
            <consortium name="The Broad Institute Genome Sequencing Center for Infectious Disease"/>
            <person name="Wu L."/>
            <person name="Ma J."/>
        </authorList>
    </citation>
    <scope>NUCLEOTIDE SEQUENCE [LARGE SCALE GENOMIC DNA]</scope>
    <source>
        <strain evidence="7">JCM 31920</strain>
    </source>
</reference>
<dbReference type="EMBL" id="BAABEY010000015">
    <property type="protein sequence ID" value="GAA4436328.1"/>
    <property type="molecule type" value="Genomic_DNA"/>
</dbReference>
<dbReference type="SUPFAM" id="SSF51735">
    <property type="entry name" value="NAD(P)-binding Rossmann-fold domains"/>
    <property type="match status" value="1"/>
</dbReference>
<organism evidence="6 7">
    <name type="scientific">Ravibacter arvi</name>
    <dbReference type="NCBI Taxonomy" id="2051041"/>
    <lineage>
        <taxon>Bacteria</taxon>
        <taxon>Pseudomonadati</taxon>
        <taxon>Bacteroidota</taxon>
        <taxon>Cytophagia</taxon>
        <taxon>Cytophagales</taxon>
        <taxon>Spirosomataceae</taxon>
        <taxon>Ravibacter</taxon>
    </lineage>
</organism>
<dbReference type="PROSITE" id="PS00061">
    <property type="entry name" value="ADH_SHORT"/>
    <property type="match status" value="1"/>
</dbReference>
<evidence type="ECO:0000256" key="1">
    <source>
        <dbReference type="ARBA" id="ARBA00006484"/>
    </source>
</evidence>
<evidence type="ECO:0000256" key="4">
    <source>
        <dbReference type="SAM" id="MobiDB-lite"/>
    </source>
</evidence>
<dbReference type="Gene3D" id="3.40.50.720">
    <property type="entry name" value="NAD(P)-binding Rossmann-like Domain"/>
    <property type="match status" value="1"/>
</dbReference>
<sequence length="343" mass="37924">MQHTIKYFYWISAIFLATGCGTKPIGAGRQAKVAQQVWVVTGASSGLGRGISLQAAAYKARVVLVSRNREELETIAGELQSSGAETMVVPTDIGDSSAVKDLVDRVVREWGRVDVWVNNAGVTVLGDFTKVPLREHARVVDVNLKGTMYGSYFAIQQFQRQGYGKLVNIASAESRLPTAYQASYAATKGALINLGKVIRQELRLSKQSGIRVVSVDPWALNTPIWDNAANYSGHAPRMSPMDRTGKAVNAVMRAGSGNRNRDLKVGWKTHSAYAVHWLFPRISTRIASNIVHRHQMELSPPAEDTSGNLFTPSKNNEVETDVRKRMKEEKKIYKKRKKQAAKK</sequence>
<keyword evidence="7" id="KW-1185">Reference proteome</keyword>
<evidence type="ECO:0000259" key="5">
    <source>
        <dbReference type="SMART" id="SM00822"/>
    </source>
</evidence>
<dbReference type="PRINTS" id="PR00081">
    <property type="entry name" value="GDHRDH"/>
</dbReference>
<dbReference type="InterPro" id="IPR036291">
    <property type="entry name" value="NAD(P)-bd_dom_sf"/>
</dbReference>
<dbReference type="InterPro" id="IPR057326">
    <property type="entry name" value="KR_dom"/>
</dbReference>
<evidence type="ECO:0000313" key="6">
    <source>
        <dbReference type="EMBL" id="GAA4436328.1"/>
    </source>
</evidence>
<evidence type="ECO:0000256" key="3">
    <source>
        <dbReference type="RuleBase" id="RU000363"/>
    </source>
</evidence>
<dbReference type="SMART" id="SM00822">
    <property type="entry name" value="PKS_KR"/>
    <property type="match status" value="1"/>
</dbReference>
<dbReference type="Pfam" id="PF00106">
    <property type="entry name" value="adh_short"/>
    <property type="match status" value="1"/>
</dbReference>
<dbReference type="RefSeq" id="WP_345027601.1">
    <property type="nucleotide sequence ID" value="NZ_BAABEY010000015.1"/>
</dbReference>
<proteinExistence type="inferred from homology"/>
<dbReference type="Proteomes" id="UP001501508">
    <property type="component" value="Unassembled WGS sequence"/>
</dbReference>
<feature type="compositionally biased region" description="Basic residues" evidence="4">
    <location>
        <begin position="332"/>
        <end position="343"/>
    </location>
</feature>
<dbReference type="PROSITE" id="PS51257">
    <property type="entry name" value="PROKAR_LIPOPROTEIN"/>
    <property type="match status" value="1"/>
</dbReference>
<accession>A0ABP8LTN1</accession>
<feature type="compositionally biased region" description="Polar residues" evidence="4">
    <location>
        <begin position="305"/>
        <end position="315"/>
    </location>
</feature>
<feature type="compositionally biased region" description="Basic and acidic residues" evidence="4">
    <location>
        <begin position="316"/>
        <end position="331"/>
    </location>
</feature>
<dbReference type="PRINTS" id="PR00080">
    <property type="entry name" value="SDRFAMILY"/>
</dbReference>
<dbReference type="PANTHER" id="PTHR44196:SF1">
    <property type="entry name" value="DEHYDROGENASE_REDUCTASE SDR FAMILY MEMBER 7B"/>
    <property type="match status" value="1"/>
</dbReference>
<evidence type="ECO:0000256" key="2">
    <source>
        <dbReference type="ARBA" id="ARBA00023002"/>
    </source>
</evidence>
<dbReference type="PANTHER" id="PTHR44196">
    <property type="entry name" value="DEHYDROGENASE/REDUCTASE SDR FAMILY MEMBER 7B"/>
    <property type="match status" value="1"/>
</dbReference>
<name>A0ABP8LTN1_9BACT</name>
<dbReference type="InterPro" id="IPR020904">
    <property type="entry name" value="Sc_DH/Rdtase_CS"/>
</dbReference>